<dbReference type="KEGG" id="gbc:GbCGDNIH3_7254"/>
<evidence type="ECO:0000313" key="2">
    <source>
        <dbReference type="Proteomes" id="UP000019438"/>
    </source>
</evidence>
<dbReference type="Proteomes" id="UP000019438">
    <property type="component" value="Chromosome"/>
</dbReference>
<evidence type="ECO:0008006" key="3">
    <source>
        <dbReference type="Google" id="ProtNLM"/>
    </source>
</evidence>
<protein>
    <recommendedName>
        <fullName evidence="3">Transposase</fullName>
    </recommendedName>
</protein>
<name>A0AAN0VGH1_9PROT</name>
<dbReference type="AlphaFoldDB" id="A0AAN0VGH1"/>
<reference evidence="2" key="1">
    <citation type="submission" date="2012-06" db="EMBL/GenBank/DDBJ databases">
        <title>Genome analysis of multiple Granulibacter bethesdensis isolates demonstrates substantial genome diversity.</title>
        <authorList>
            <person name="Greenberg D.E."/>
            <person name="Porcella S.F."/>
            <person name="Zarember K."/>
            <person name="Zelazny A.M."/>
            <person name="Bruno D."/>
            <person name="Martens C."/>
            <person name="Barbian K.D."/>
            <person name="Jaske E."/>
            <person name="Holland S.M."/>
        </authorList>
    </citation>
    <scope>NUCLEOTIDE SEQUENCE [LARGE SCALE GENOMIC DNA]</scope>
    <source>
        <strain evidence="2">CGDNIH3</strain>
    </source>
</reference>
<organism evidence="1 2">
    <name type="scientific">Granulibacter bethesdensis</name>
    <dbReference type="NCBI Taxonomy" id="364410"/>
    <lineage>
        <taxon>Bacteria</taxon>
        <taxon>Pseudomonadati</taxon>
        <taxon>Pseudomonadota</taxon>
        <taxon>Alphaproteobacteria</taxon>
        <taxon>Acetobacterales</taxon>
        <taxon>Acetobacteraceae</taxon>
        <taxon>Granulibacter</taxon>
    </lineage>
</organism>
<dbReference type="EMBL" id="CP003181">
    <property type="protein sequence ID" value="AHJ63642.1"/>
    <property type="molecule type" value="Genomic_DNA"/>
</dbReference>
<sequence length="57" mass="6556">MVDDVGFKISERSAKARIFLALFYRHMIVCQLYVVEHCFFSAGKVLWYDAAKLIASP</sequence>
<proteinExistence type="predicted"/>
<accession>A0AAN0VGH1</accession>
<gene>
    <name evidence="1" type="ORF">GbCGDNIH3_7254</name>
</gene>
<evidence type="ECO:0000313" key="1">
    <source>
        <dbReference type="EMBL" id="AHJ63642.1"/>
    </source>
</evidence>